<gene>
    <name evidence="1" type="ORF">Afe05nite_86730</name>
</gene>
<keyword evidence="2" id="KW-1185">Reference proteome</keyword>
<evidence type="ECO:0000313" key="1">
    <source>
        <dbReference type="EMBL" id="GIE16833.1"/>
    </source>
</evidence>
<protein>
    <submittedName>
        <fullName evidence="1">Uncharacterized protein</fullName>
    </submittedName>
</protein>
<evidence type="ECO:0000313" key="2">
    <source>
        <dbReference type="Proteomes" id="UP000598174"/>
    </source>
</evidence>
<comment type="caution">
    <text evidence="1">The sequence shown here is derived from an EMBL/GenBank/DDBJ whole genome shotgun (WGS) entry which is preliminary data.</text>
</comment>
<name>A0A919MIG8_9ACTN</name>
<sequence>MIAAADPLFHFGHLATVMQQPRPVVLERYGKPTERITQTWFTWVCEAGCQPPEGVAWSHAELAAEMGYSHPERMAASV</sequence>
<dbReference type="RefSeq" id="WP_203823156.1">
    <property type="nucleotide sequence ID" value="NZ_BAAABP010000003.1"/>
</dbReference>
<proteinExistence type="predicted"/>
<organism evidence="1 2">
    <name type="scientific">Paractinoplanes ferrugineus</name>
    <dbReference type="NCBI Taxonomy" id="113564"/>
    <lineage>
        <taxon>Bacteria</taxon>
        <taxon>Bacillati</taxon>
        <taxon>Actinomycetota</taxon>
        <taxon>Actinomycetes</taxon>
        <taxon>Micromonosporales</taxon>
        <taxon>Micromonosporaceae</taxon>
        <taxon>Paractinoplanes</taxon>
    </lineage>
</organism>
<accession>A0A919MIG8</accession>
<dbReference type="EMBL" id="BOMM01000103">
    <property type="protein sequence ID" value="GIE16833.1"/>
    <property type="molecule type" value="Genomic_DNA"/>
</dbReference>
<dbReference type="AlphaFoldDB" id="A0A919MIG8"/>
<dbReference type="Proteomes" id="UP000598174">
    <property type="component" value="Unassembled WGS sequence"/>
</dbReference>
<reference evidence="1" key="1">
    <citation type="submission" date="2021-01" db="EMBL/GenBank/DDBJ databases">
        <title>Whole genome shotgun sequence of Actinoplanes ferrugineus NBRC 15555.</title>
        <authorList>
            <person name="Komaki H."/>
            <person name="Tamura T."/>
        </authorList>
    </citation>
    <scope>NUCLEOTIDE SEQUENCE</scope>
    <source>
        <strain evidence="1">NBRC 15555</strain>
    </source>
</reference>